<keyword evidence="3" id="KW-0804">Transcription</keyword>
<evidence type="ECO:0000313" key="5">
    <source>
        <dbReference type="EMBL" id="UWP85755.1"/>
    </source>
</evidence>
<reference evidence="5" key="1">
    <citation type="submission" date="2021-04" db="EMBL/GenBank/DDBJ databases">
        <authorList>
            <person name="Hartkoorn R.C."/>
            <person name="Beaudoing E."/>
            <person name="Hot D."/>
        </authorList>
    </citation>
    <scope>NUCLEOTIDE SEQUENCE</scope>
    <source>
        <strain evidence="5">NRRL B-16292</strain>
    </source>
</reference>
<dbReference type="PANTHER" id="PTHR44846:SF17">
    <property type="entry name" value="GNTR-FAMILY TRANSCRIPTIONAL REGULATOR"/>
    <property type="match status" value="1"/>
</dbReference>
<accession>A0ABY5W8R6</accession>
<dbReference type="PROSITE" id="PS50949">
    <property type="entry name" value="HTH_GNTR"/>
    <property type="match status" value="1"/>
</dbReference>
<evidence type="ECO:0000259" key="4">
    <source>
        <dbReference type="PROSITE" id="PS50949"/>
    </source>
</evidence>
<keyword evidence="1" id="KW-0805">Transcription regulation</keyword>
<dbReference type="Pfam" id="PF00392">
    <property type="entry name" value="GntR"/>
    <property type="match status" value="1"/>
</dbReference>
<dbReference type="SMART" id="SM00345">
    <property type="entry name" value="HTH_GNTR"/>
    <property type="match status" value="1"/>
</dbReference>
<dbReference type="EMBL" id="CP073720">
    <property type="protein sequence ID" value="UWP85755.1"/>
    <property type="molecule type" value="Genomic_DNA"/>
</dbReference>
<dbReference type="Gene3D" id="1.10.10.10">
    <property type="entry name" value="Winged helix-like DNA-binding domain superfamily/Winged helix DNA-binding domain"/>
    <property type="match status" value="1"/>
</dbReference>
<keyword evidence="6" id="KW-1185">Reference proteome</keyword>
<sequence>MPKRETYTDQIVREIVEGIASGRLAPGDALPSQRELCKCYGVSRSTVQRALRLLHERDLVESHQGVAVYVRKGGTGSTVGPVGDTAVRCDHAASDSGCPQCAPATLWSHLPGFHNMPGELLLYGFGVRFPRWTTNTCRCGCRRMSIG</sequence>
<dbReference type="PRINTS" id="PR00035">
    <property type="entry name" value="HTHGNTR"/>
</dbReference>
<dbReference type="InterPro" id="IPR036390">
    <property type="entry name" value="WH_DNA-bd_sf"/>
</dbReference>
<dbReference type="Proteomes" id="UP001059617">
    <property type="component" value="Chromosome"/>
</dbReference>
<organism evidence="5 6">
    <name type="scientific">Dactylosporangium fulvum</name>
    <dbReference type="NCBI Taxonomy" id="53359"/>
    <lineage>
        <taxon>Bacteria</taxon>
        <taxon>Bacillati</taxon>
        <taxon>Actinomycetota</taxon>
        <taxon>Actinomycetes</taxon>
        <taxon>Micromonosporales</taxon>
        <taxon>Micromonosporaceae</taxon>
        <taxon>Dactylosporangium</taxon>
    </lineage>
</organism>
<dbReference type="PANTHER" id="PTHR44846">
    <property type="entry name" value="MANNOSYL-D-GLYCERATE TRANSPORT/METABOLISM SYSTEM REPRESSOR MNGR-RELATED"/>
    <property type="match status" value="1"/>
</dbReference>
<dbReference type="SUPFAM" id="SSF46785">
    <property type="entry name" value="Winged helix' DNA-binding domain"/>
    <property type="match status" value="1"/>
</dbReference>
<evidence type="ECO:0000256" key="3">
    <source>
        <dbReference type="ARBA" id="ARBA00023163"/>
    </source>
</evidence>
<protein>
    <submittedName>
        <fullName evidence="5">Winged helix-turn-helix domain-containing protein</fullName>
    </submittedName>
</protein>
<dbReference type="InterPro" id="IPR036388">
    <property type="entry name" value="WH-like_DNA-bd_sf"/>
</dbReference>
<gene>
    <name evidence="5" type="ORF">Dfulv_16545</name>
</gene>
<reference evidence="5" key="2">
    <citation type="submission" date="2022-09" db="EMBL/GenBank/DDBJ databases">
        <title>Biosynthetic gene clusters of Dactylosporangioum fulvum.</title>
        <authorList>
            <person name="Caradec T."/>
        </authorList>
    </citation>
    <scope>NUCLEOTIDE SEQUENCE</scope>
    <source>
        <strain evidence="5">NRRL B-16292</strain>
    </source>
</reference>
<dbReference type="RefSeq" id="WP_259863975.1">
    <property type="nucleotide sequence ID" value="NZ_BAAAST010000073.1"/>
</dbReference>
<evidence type="ECO:0000256" key="1">
    <source>
        <dbReference type="ARBA" id="ARBA00023015"/>
    </source>
</evidence>
<dbReference type="CDD" id="cd07377">
    <property type="entry name" value="WHTH_GntR"/>
    <property type="match status" value="1"/>
</dbReference>
<dbReference type="InterPro" id="IPR050679">
    <property type="entry name" value="Bact_HTH_transcr_reg"/>
</dbReference>
<feature type="domain" description="HTH gntR-type" evidence="4">
    <location>
        <begin position="5"/>
        <end position="73"/>
    </location>
</feature>
<proteinExistence type="predicted"/>
<evidence type="ECO:0000313" key="6">
    <source>
        <dbReference type="Proteomes" id="UP001059617"/>
    </source>
</evidence>
<keyword evidence="2" id="KW-0238">DNA-binding</keyword>
<name>A0ABY5W8R6_9ACTN</name>
<evidence type="ECO:0000256" key="2">
    <source>
        <dbReference type="ARBA" id="ARBA00023125"/>
    </source>
</evidence>
<dbReference type="InterPro" id="IPR000524">
    <property type="entry name" value="Tscrpt_reg_HTH_GntR"/>
</dbReference>